<dbReference type="Gene3D" id="1.20.950.20">
    <property type="entry name" value="Transmembrane di-heme cytochromes, Chain C"/>
    <property type="match status" value="1"/>
</dbReference>
<evidence type="ECO:0000256" key="11">
    <source>
        <dbReference type="ARBA" id="ARBA00023136"/>
    </source>
</evidence>
<evidence type="ECO:0000256" key="2">
    <source>
        <dbReference type="ARBA" id="ARBA00004651"/>
    </source>
</evidence>
<accession>A0A8J3HV79</accession>
<keyword evidence="9 13" id="KW-1133">Transmembrane helix</keyword>
<feature type="domain" description="Cytochrome b561 bacterial/Ni-hydrogenase" evidence="14">
    <location>
        <begin position="1"/>
        <end position="159"/>
    </location>
</feature>
<evidence type="ECO:0000256" key="7">
    <source>
        <dbReference type="ARBA" id="ARBA00022723"/>
    </source>
</evidence>
<dbReference type="PANTHER" id="PTHR30529:SF1">
    <property type="entry name" value="CYTOCHROME B561 HOMOLOG 2"/>
    <property type="match status" value="1"/>
</dbReference>
<protein>
    <submittedName>
        <fullName evidence="15">Cytochrome b</fullName>
    </submittedName>
</protein>
<keyword evidence="7" id="KW-0479">Metal-binding</keyword>
<evidence type="ECO:0000256" key="6">
    <source>
        <dbReference type="ARBA" id="ARBA00022692"/>
    </source>
</evidence>
<evidence type="ECO:0000256" key="3">
    <source>
        <dbReference type="ARBA" id="ARBA00022448"/>
    </source>
</evidence>
<keyword evidence="4" id="KW-1003">Cell membrane</keyword>
<dbReference type="InterPro" id="IPR016174">
    <property type="entry name" value="Di-haem_cyt_TM"/>
</dbReference>
<evidence type="ECO:0000256" key="4">
    <source>
        <dbReference type="ARBA" id="ARBA00022475"/>
    </source>
</evidence>
<evidence type="ECO:0000256" key="13">
    <source>
        <dbReference type="SAM" id="Phobius"/>
    </source>
</evidence>
<reference evidence="15 16" key="1">
    <citation type="journal article" date="2021" name="Microb. Ecol.">
        <title>Candidatus Mesenet longicola: Novel Endosymbionts of Brontispa longissima that Induce Cytoplasmic Incompatibility.</title>
        <authorList>
            <person name="Takano S."/>
            <person name="Gotoh Y."/>
            <person name="Hayashi T."/>
        </authorList>
    </citation>
    <scope>NUCLEOTIDE SEQUENCE [LARGE SCALE GENOMIC DNA]</scope>
    <source>
        <strain evidence="15">L5</strain>
    </source>
</reference>
<keyword evidence="3" id="KW-0813">Transport</keyword>
<comment type="caution">
    <text evidence="15">The sequence shown here is derived from an EMBL/GenBank/DDBJ whole genome shotgun (WGS) entry which is preliminary data.</text>
</comment>
<evidence type="ECO:0000256" key="12">
    <source>
        <dbReference type="ARBA" id="ARBA00037975"/>
    </source>
</evidence>
<evidence type="ECO:0000256" key="8">
    <source>
        <dbReference type="ARBA" id="ARBA00022982"/>
    </source>
</evidence>
<dbReference type="GO" id="GO:0020037">
    <property type="term" value="F:heme binding"/>
    <property type="evidence" value="ECO:0007669"/>
    <property type="project" value="TreeGrafter"/>
</dbReference>
<dbReference type="SUPFAM" id="SSF81342">
    <property type="entry name" value="Transmembrane di-heme cytochromes"/>
    <property type="match status" value="1"/>
</dbReference>
<keyword evidence="8" id="KW-0249">Electron transport</keyword>
<dbReference type="GO" id="GO:0046872">
    <property type="term" value="F:metal ion binding"/>
    <property type="evidence" value="ECO:0007669"/>
    <property type="project" value="UniProtKB-KW"/>
</dbReference>
<feature type="transmembrane region" description="Helical" evidence="13">
    <location>
        <begin position="124"/>
        <end position="148"/>
    </location>
</feature>
<gene>
    <name evidence="15" type="ORF">sL5_08800</name>
</gene>
<dbReference type="InterPro" id="IPR052168">
    <property type="entry name" value="Cytochrome_b561_oxidase"/>
</dbReference>
<dbReference type="GO" id="GO:0005886">
    <property type="term" value="C:plasma membrane"/>
    <property type="evidence" value="ECO:0007669"/>
    <property type="project" value="UniProtKB-SubCell"/>
</dbReference>
<dbReference type="Proteomes" id="UP000637906">
    <property type="component" value="Unassembled WGS sequence"/>
</dbReference>
<dbReference type="AlphaFoldDB" id="A0A8J3HV79"/>
<evidence type="ECO:0000259" key="14">
    <source>
        <dbReference type="Pfam" id="PF01292"/>
    </source>
</evidence>
<dbReference type="InterPro" id="IPR011577">
    <property type="entry name" value="Cyt_b561_bac/Ni-Hgenase"/>
</dbReference>
<feature type="transmembrane region" description="Helical" evidence="13">
    <location>
        <begin position="75"/>
        <end position="94"/>
    </location>
</feature>
<comment type="cofactor">
    <cofactor evidence="1">
        <name>heme b</name>
        <dbReference type="ChEBI" id="CHEBI:60344"/>
    </cofactor>
</comment>
<keyword evidence="11 13" id="KW-0472">Membrane</keyword>
<proteinExistence type="inferred from homology"/>
<evidence type="ECO:0000313" key="16">
    <source>
        <dbReference type="Proteomes" id="UP000637906"/>
    </source>
</evidence>
<dbReference type="EMBL" id="BNGU01000043">
    <property type="protein sequence ID" value="GHM59887.1"/>
    <property type="molecule type" value="Genomic_DNA"/>
</dbReference>
<dbReference type="GO" id="GO:0022904">
    <property type="term" value="P:respiratory electron transport chain"/>
    <property type="evidence" value="ECO:0007669"/>
    <property type="project" value="InterPro"/>
</dbReference>
<dbReference type="GO" id="GO:0009055">
    <property type="term" value="F:electron transfer activity"/>
    <property type="evidence" value="ECO:0007669"/>
    <property type="project" value="InterPro"/>
</dbReference>
<dbReference type="Pfam" id="PF01292">
    <property type="entry name" value="Ni_hydr_CYTB"/>
    <property type="match status" value="1"/>
</dbReference>
<evidence type="ECO:0000256" key="5">
    <source>
        <dbReference type="ARBA" id="ARBA00022617"/>
    </source>
</evidence>
<evidence type="ECO:0000256" key="10">
    <source>
        <dbReference type="ARBA" id="ARBA00023004"/>
    </source>
</evidence>
<keyword evidence="10" id="KW-0408">Iron</keyword>
<feature type="transmembrane region" description="Helical" evidence="13">
    <location>
        <begin position="34"/>
        <end position="55"/>
    </location>
</feature>
<organism evidence="15 16">
    <name type="scientific">Candidatus Mesenet longicola</name>
    <dbReference type="NCBI Taxonomy" id="1892558"/>
    <lineage>
        <taxon>Bacteria</taxon>
        <taxon>Pseudomonadati</taxon>
        <taxon>Pseudomonadota</taxon>
        <taxon>Alphaproteobacteria</taxon>
        <taxon>Rickettsiales</taxon>
        <taxon>Anaplasmataceae</taxon>
        <taxon>Candidatus Mesenet</taxon>
    </lineage>
</organism>
<evidence type="ECO:0000256" key="1">
    <source>
        <dbReference type="ARBA" id="ARBA00001970"/>
    </source>
</evidence>
<dbReference type="PANTHER" id="PTHR30529">
    <property type="entry name" value="CYTOCHROME B561"/>
    <property type="match status" value="1"/>
</dbReference>
<evidence type="ECO:0000256" key="9">
    <source>
        <dbReference type="ARBA" id="ARBA00022989"/>
    </source>
</evidence>
<comment type="subcellular location">
    <subcellularLocation>
        <location evidence="2">Cell membrane</location>
        <topology evidence="2">Multi-pass membrane protein</topology>
    </subcellularLocation>
</comment>
<name>A0A8J3HV79_9RICK</name>
<keyword evidence="5" id="KW-0349">Heme</keyword>
<evidence type="ECO:0000313" key="15">
    <source>
        <dbReference type="EMBL" id="GHM59887.1"/>
    </source>
</evidence>
<keyword evidence="6 13" id="KW-0812">Transmembrane</keyword>
<keyword evidence="16" id="KW-1185">Reference proteome</keyword>
<sequence length="159" mass="17882">MAATIVGMLVSGFYMKSLPIDNPIKFSIYGIHKATGVSIFILVILRIILRLFLYVPPLPQNYSQVTVLTTKTVHFALYVLMMLIPLSGYIMSSASGRSIKYFFNFNIPLIIAKNKMVAELSNQLHFISACLLIGFIALHLLGTIKHLIIDKQNILRRIV</sequence>
<comment type="similarity">
    <text evidence="12">Belongs to the cytochrome b561 family.</text>
</comment>